<sequence>MLLLGIKRTLRSSGHPSAGGQQRTERLTLSVDCPFTARQTANYAVTSAQTRQTRLRMLTRCHVLEGTVFALSAITLNLTILQLLRDCGSEYTTRTSKSLPQAVQVAGILLRISKDLLPIPGQSDSHPPPSLRRQPRIPSLPLHSKAWRTTTVRATASAPTTTTMRNIDSPSQHFPEEAVHPLHPSQQPAALPSTSTTDATTDEKHVTMSGGGLDNNSQQQQQQQHQQQQPLPTTTAAPATSSNDINMDTRNASAASISQVRPGGAPARVYMNEKIVPYLLEGMKTLAKEQPSNPLRVLGEYLLQKSSEIGE</sequence>
<feature type="compositionally biased region" description="Polar residues" evidence="4">
    <location>
        <begin position="184"/>
        <end position="199"/>
    </location>
</feature>
<dbReference type="RefSeq" id="XP_015699882.1">
    <property type="nucleotide sequence ID" value="XM_015845656.1"/>
</dbReference>
<dbReference type="EMBL" id="KN294006">
    <property type="protein sequence ID" value="EEH34653.2"/>
    <property type="molecule type" value="Genomic_DNA"/>
</dbReference>
<protein>
    <recommendedName>
        <fullName evidence="7">Dpy-30 domain-containing protein</fullName>
    </recommendedName>
</protein>
<reference evidence="5 6" key="1">
    <citation type="journal article" date="2011" name="PLoS Genet.">
        <title>Comparative genomic analysis of human fungal pathogens causing paracoccidioidomycosis.</title>
        <authorList>
            <person name="Desjardins C.A."/>
            <person name="Champion M.D."/>
            <person name="Holder J.W."/>
            <person name="Muszewska A."/>
            <person name="Goldberg J."/>
            <person name="Bailao A.M."/>
            <person name="Brigido M.M."/>
            <person name="Ferreira M.E."/>
            <person name="Garcia A.M."/>
            <person name="Grynberg M."/>
            <person name="Gujja S."/>
            <person name="Heiman D.I."/>
            <person name="Henn M.R."/>
            <person name="Kodira C.D."/>
            <person name="Leon-Narvaez H."/>
            <person name="Longo L.V."/>
            <person name="Ma L.J."/>
            <person name="Malavazi I."/>
            <person name="Matsuo A.L."/>
            <person name="Morais F.V."/>
            <person name="Pereira M."/>
            <person name="Rodriguez-Brito S."/>
            <person name="Sakthikumar S."/>
            <person name="Salem-Izacc S.M."/>
            <person name="Sykes S.M."/>
            <person name="Teixeira M.M."/>
            <person name="Vallejo M.C."/>
            <person name="Walter M.E."/>
            <person name="Yandava C."/>
            <person name="Young S."/>
            <person name="Zeng Q."/>
            <person name="Zucker J."/>
            <person name="Felipe M.S."/>
            <person name="Goldman G.H."/>
            <person name="Haas B.J."/>
            <person name="McEwen J.G."/>
            <person name="Nino-Vega G."/>
            <person name="Puccia R."/>
            <person name="San-Blas G."/>
            <person name="Soares C.M."/>
            <person name="Birren B.W."/>
            <person name="Cuomo C.A."/>
        </authorList>
    </citation>
    <scope>NUCLEOTIDE SEQUENCE [LARGE SCALE GENOMIC DNA]</scope>
    <source>
        <strain evidence="6">ATCC MYA-826 / Pb01</strain>
    </source>
</reference>
<dbReference type="STRING" id="502779.C1H4K9"/>
<feature type="compositionally biased region" description="Polar residues" evidence="4">
    <location>
        <begin position="147"/>
        <end position="172"/>
    </location>
</feature>
<dbReference type="AlphaFoldDB" id="C1H4K9"/>
<gene>
    <name evidence="5" type="ORF">PAAG_05702</name>
</gene>
<dbReference type="InterPro" id="IPR007858">
    <property type="entry name" value="Dpy-30_motif"/>
</dbReference>
<evidence type="ECO:0008006" key="7">
    <source>
        <dbReference type="Google" id="ProtNLM"/>
    </source>
</evidence>
<evidence type="ECO:0000256" key="4">
    <source>
        <dbReference type="SAM" id="MobiDB-lite"/>
    </source>
</evidence>
<dbReference type="GeneID" id="9095665"/>
<feature type="region of interest" description="Disordered" evidence="4">
    <location>
        <begin position="119"/>
        <end position="247"/>
    </location>
</feature>
<comment type="similarity">
    <text evidence="2">Belongs to the dpy-30 family.</text>
</comment>
<keyword evidence="6" id="KW-1185">Reference proteome</keyword>
<dbReference type="Pfam" id="PF05186">
    <property type="entry name" value="Dpy-30"/>
    <property type="match status" value="1"/>
</dbReference>
<name>C1H4K9_PARBA</name>
<dbReference type="KEGG" id="pbl:PAAG_05702"/>
<accession>C1H4K9</accession>
<dbReference type="InterPro" id="IPR049629">
    <property type="entry name" value="DPY30_SDC1_DD"/>
</dbReference>
<dbReference type="CDD" id="cd22965">
    <property type="entry name" value="DD_DPY30_SDC1"/>
    <property type="match status" value="1"/>
</dbReference>
<dbReference type="Proteomes" id="UP000002059">
    <property type="component" value="Partially assembled WGS sequence"/>
</dbReference>
<proteinExistence type="inferred from homology"/>
<dbReference type="Gene3D" id="1.20.890.10">
    <property type="entry name" value="cAMP-dependent protein kinase regulatory subunit, dimerization-anchoring domain"/>
    <property type="match status" value="1"/>
</dbReference>
<comment type="subcellular location">
    <subcellularLocation>
        <location evidence="1">Nucleus</location>
    </subcellularLocation>
</comment>
<organism evidence="5 6">
    <name type="scientific">Paracoccidioides lutzii (strain ATCC MYA-826 / Pb01)</name>
    <name type="common">Paracoccidioides brasiliensis</name>
    <dbReference type="NCBI Taxonomy" id="502779"/>
    <lineage>
        <taxon>Eukaryota</taxon>
        <taxon>Fungi</taxon>
        <taxon>Dikarya</taxon>
        <taxon>Ascomycota</taxon>
        <taxon>Pezizomycotina</taxon>
        <taxon>Eurotiomycetes</taxon>
        <taxon>Eurotiomycetidae</taxon>
        <taxon>Onygenales</taxon>
        <taxon>Ajellomycetaceae</taxon>
        <taxon>Paracoccidioides</taxon>
    </lineage>
</organism>
<dbReference type="VEuPathDB" id="FungiDB:PAAG_05702"/>
<evidence type="ECO:0000313" key="5">
    <source>
        <dbReference type="EMBL" id="EEH34653.2"/>
    </source>
</evidence>
<evidence type="ECO:0000313" key="6">
    <source>
        <dbReference type="Proteomes" id="UP000002059"/>
    </source>
</evidence>
<dbReference type="HOGENOM" id="CLU_1042433_0_0_1"/>
<dbReference type="GO" id="GO:0005634">
    <property type="term" value="C:nucleus"/>
    <property type="evidence" value="ECO:0007669"/>
    <property type="project" value="UniProtKB-SubCell"/>
</dbReference>
<evidence type="ECO:0000256" key="1">
    <source>
        <dbReference type="ARBA" id="ARBA00004123"/>
    </source>
</evidence>
<dbReference type="eggNOG" id="KOG4109">
    <property type="taxonomic scope" value="Eukaryota"/>
</dbReference>
<evidence type="ECO:0000256" key="3">
    <source>
        <dbReference type="ARBA" id="ARBA00023242"/>
    </source>
</evidence>
<feature type="compositionally biased region" description="Low complexity" evidence="4">
    <location>
        <begin position="218"/>
        <end position="240"/>
    </location>
</feature>
<evidence type="ECO:0000256" key="2">
    <source>
        <dbReference type="ARBA" id="ARBA00010849"/>
    </source>
</evidence>
<keyword evidence="3" id="KW-0539">Nucleus</keyword>
<dbReference type="OrthoDB" id="4207690at2759"/>
<dbReference type="OMA" id="QHFPEEA"/>